<dbReference type="Proteomes" id="UP000004641">
    <property type="component" value="Unassembled WGS sequence"/>
</dbReference>
<organism evidence="1 2">
    <name type="scientific">Escherichia coli O157:H7 (strain EC869)</name>
    <dbReference type="NCBI Taxonomy" id="478008"/>
    <lineage>
        <taxon>Bacteria</taxon>
        <taxon>Pseudomonadati</taxon>
        <taxon>Pseudomonadota</taxon>
        <taxon>Gammaproteobacteria</taxon>
        <taxon>Enterobacterales</taxon>
        <taxon>Enterobacteriaceae</taxon>
        <taxon>Escherichia</taxon>
    </lineage>
</organism>
<reference evidence="1 2" key="1">
    <citation type="journal article" date="2011" name="Appl. Environ. Microbiol.">
        <title>Genome signatures of Escherichia coli O157:H7 isolates from the bovine host reservoir.</title>
        <authorList>
            <person name="Eppinger M."/>
            <person name="Mammel M.K."/>
            <person name="Leclerc J.E."/>
            <person name="Ravel J."/>
            <person name="Cebula T.A."/>
        </authorList>
    </citation>
    <scope>NUCLEOTIDE SEQUENCE [LARGE SCALE GENOMIC DNA]</scope>
    <source>
        <strain evidence="1 2">EC869</strain>
    </source>
</reference>
<dbReference type="AlphaFoldDB" id="A0A0H3PKJ0"/>
<evidence type="ECO:0000313" key="2">
    <source>
        <dbReference type="Proteomes" id="UP000004641"/>
    </source>
</evidence>
<comment type="caution">
    <text evidence="1">The sequence shown here is derived from an EMBL/GenBank/DDBJ whole genome shotgun (WGS) entry which is preliminary data.</text>
</comment>
<sequence>MHTDLLTFQLTHIVSVFYRNQKGTSLKVSASYSSLGLSISDIQYGISVIIIFIS</sequence>
<protein>
    <submittedName>
        <fullName evidence="1">Uncharacterized protein</fullName>
    </submittedName>
</protein>
<proteinExistence type="predicted"/>
<name>A0A0H3PKJ0_ECO5C</name>
<dbReference type="EMBL" id="ABHU01000020">
    <property type="protein sequence ID" value="EDU89598.1"/>
    <property type="molecule type" value="Genomic_DNA"/>
</dbReference>
<dbReference type="BioCyc" id="ECOL478008-HMP:G76-483092-MONOMER"/>
<evidence type="ECO:0000313" key="1">
    <source>
        <dbReference type="EMBL" id="EDU89598.1"/>
    </source>
</evidence>
<gene>
    <name evidence="1" type="ORF">ECH7EC869_5854</name>
</gene>
<accession>A0A0H3PKJ0</accession>